<keyword evidence="1" id="KW-1133">Transmembrane helix</keyword>
<reference evidence="3 5" key="1">
    <citation type="journal article" date="2015" name="Int. J. Syst. Evol. Microbiol.">
        <title>Complete genome sequence of Salinicoccus halodurans H3B36, isolated from the Qaidam Basin in China.</title>
        <authorList>
            <person name="Jiang K."/>
            <person name="Xue Y."/>
            <person name="Ma Y."/>
        </authorList>
    </citation>
    <scope>NUCLEOTIDE SEQUENCE [LARGE SCALE GENOMIC DNA]</scope>
    <source>
        <strain evidence="3 5">H3B36</strain>
    </source>
</reference>
<dbReference type="InterPro" id="IPR007349">
    <property type="entry name" value="DUF418"/>
</dbReference>
<feature type="transmembrane region" description="Helical" evidence="1">
    <location>
        <begin position="209"/>
        <end position="235"/>
    </location>
</feature>
<reference evidence="5" key="2">
    <citation type="submission" date="2015-04" db="EMBL/GenBank/DDBJ databases">
        <title>Complete genome sequence of Salinicoccus halodurans strain H3B36, isolated from the Qaidam basin of China.</title>
        <authorList>
            <person name="Ma Y."/>
            <person name="Jiang K."/>
            <person name="Xue Y."/>
        </authorList>
    </citation>
    <scope>NUCLEOTIDE SEQUENCE [LARGE SCALE GENOMIC DNA]</scope>
    <source>
        <strain evidence="5">H3B36</strain>
    </source>
</reference>
<dbReference type="PANTHER" id="PTHR30590">
    <property type="entry name" value="INNER MEMBRANE PROTEIN"/>
    <property type="match status" value="1"/>
</dbReference>
<evidence type="ECO:0000256" key="1">
    <source>
        <dbReference type="SAM" id="Phobius"/>
    </source>
</evidence>
<keyword evidence="5" id="KW-1185">Reference proteome</keyword>
<dbReference type="PANTHER" id="PTHR30590:SF2">
    <property type="entry name" value="INNER MEMBRANE PROTEIN"/>
    <property type="match status" value="1"/>
</dbReference>
<evidence type="ECO:0000313" key="3">
    <source>
        <dbReference type="EMBL" id="AKG74281.1"/>
    </source>
</evidence>
<feature type="transmembrane region" description="Helical" evidence="1">
    <location>
        <begin position="126"/>
        <end position="143"/>
    </location>
</feature>
<name>A0A0F7HLQ6_9STAP</name>
<evidence type="ECO:0000313" key="4">
    <source>
        <dbReference type="EMBL" id="SFK93959.1"/>
    </source>
</evidence>
<feature type="transmembrane region" description="Helical" evidence="1">
    <location>
        <begin position="101"/>
        <end position="120"/>
    </location>
</feature>
<dbReference type="EMBL" id="FOTB01000006">
    <property type="protein sequence ID" value="SFK93959.1"/>
    <property type="molecule type" value="Genomic_DNA"/>
</dbReference>
<accession>A0A0F7HLQ6</accession>
<dbReference type="EMBL" id="CP011366">
    <property type="protein sequence ID" value="AKG74281.1"/>
    <property type="molecule type" value="Genomic_DNA"/>
</dbReference>
<evidence type="ECO:0000313" key="6">
    <source>
        <dbReference type="Proteomes" id="UP000183090"/>
    </source>
</evidence>
<dbReference type="InterPro" id="IPR052529">
    <property type="entry name" value="Bact_Transport_Assoc"/>
</dbReference>
<feature type="transmembrane region" description="Helical" evidence="1">
    <location>
        <begin position="280"/>
        <end position="308"/>
    </location>
</feature>
<feature type="transmembrane region" description="Helical" evidence="1">
    <location>
        <begin position="247"/>
        <end position="268"/>
    </location>
</feature>
<feature type="transmembrane region" description="Helical" evidence="1">
    <location>
        <begin position="352"/>
        <end position="371"/>
    </location>
</feature>
<dbReference type="Proteomes" id="UP000034029">
    <property type="component" value="Chromosome"/>
</dbReference>
<feature type="transmembrane region" description="Helical" evidence="1">
    <location>
        <begin position="150"/>
        <end position="173"/>
    </location>
</feature>
<dbReference type="OrthoDB" id="9807744at2"/>
<sequence length="398" mass="44401">MSQNYSPIDLSERVHEIDAVRGFALLGILMMNIMSFAGPTLQDQFSGGPSDIYTGGMNSGVIFFINTFVTSNFYTMFSFLFGLGFYIFLSRADKKPGSTSALFIRRMMMLLAFGIFHAIFIWYGDILTVYAVTGIILLIFYRIKPAVNLAISISIFTLGTIFIAVMSLLLYAAGVMGTNEAQPVDPGFDMIESLTNAGYMDVIDLNMSVLGIMMSSNIVMIPLVLAMFLIGLYAGQKKLFENLGSKTKLLIWTAVVGLGIGTPVKIFVGYGLTYMMQEPVWSILTMLAYTLGGPLMSLGYVALFVLIARKVKGLTKLLQPVGQMALTNYIMQSVIMTSFFYGLNLFNQIDAVWFIPIVLTVFIIQIIYSHLWMKVFKFGPLEWVWRTVTYGKTMPIKR</sequence>
<dbReference type="AlphaFoldDB" id="A0A0F7HLQ6"/>
<organism evidence="4 6">
    <name type="scientific">Salinicoccus halodurans</name>
    <dbReference type="NCBI Taxonomy" id="407035"/>
    <lineage>
        <taxon>Bacteria</taxon>
        <taxon>Bacillati</taxon>
        <taxon>Bacillota</taxon>
        <taxon>Bacilli</taxon>
        <taxon>Bacillales</taxon>
        <taxon>Staphylococcaceae</taxon>
        <taxon>Salinicoccus</taxon>
    </lineage>
</organism>
<feature type="domain" description="DUF418" evidence="2">
    <location>
        <begin position="235"/>
        <end position="392"/>
    </location>
</feature>
<dbReference type="Proteomes" id="UP000183090">
    <property type="component" value="Unassembled WGS sequence"/>
</dbReference>
<dbReference type="Pfam" id="PF04235">
    <property type="entry name" value="DUF418"/>
    <property type="match status" value="1"/>
</dbReference>
<feature type="transmembrane region" description="Helical" evidence="1">
    <location>
        <begin position="329"/>
        <end position="346"/>
    </location>
</feature>
<dbReference type="RefSeq" id="WP_046790463.1">
    <property type="nucleotide sequence ID" value="NZ_CP011366.1"/>
</dbReference>
<protein>
    <recommendedName>
        <fullName evidence="2">DUF418 domain-containing protein</fullName>
    </recommendedName>
</protein>
<keyword evidence="1" id="KW-0812">Transmembrane</keyword>
<dbReference type="KEGG" id="shv:AAT16_08585"/>
<evidence type="ECO:0000259" key="2">
    <source>
        <dbReference type="Pfam" id="PF04235"/>
    </source>
</evidence>
<reference evidence="4 6" key="3">
    <citation type="submission" date="2016-10" db="EMBL/GenBank/DDBJ databases">
        <authorList>
            <person name="Varghese N."/>
            <person name="Submissions S."/>
        </authorList>
    </citation>
    <scope>NUCLEOTIDE SEQUENCE [LARGE SCALE GENOMIC DNA]</scope>
    <source>
        <strain evidence="4 6">CGMCC 1.6501</strain>
    </source>
</reference>
<keyword evidence="1" id="KW-0472">Membrane</keyword>
<feature type="transmembrane region" description="Helical" evidence="1">
    <location>
        <begin position="61"/>
        <end position="89"/>
    </location>
</feature>
<evidence type="ECO:0000313" key="5">
    <source>
        <dbReference type="Proteomes" id="UP000034029"/>
    </source>
</evidence>
<gene>
    <name evidence="3" type="ORF">AAT16_08585</name>
    <name evidence="4" type="ORF">SAMN05216235_2614</name>
</gene>
<feature type="transmembrane region" description="Helical" evidence="1">
    <location>
        <begin position="20"/>
        <end position="41"/>
    </location>
</feature>
<proteinExistence type="predicted"/>